<evidence type="ECO:0000313" key="5">
    <source>
        <dbReference type="Proteomes" id="UP001158067"/>
    </source>
</evidence>
<dbReference type="PROSITE" id="PS50082">
    <property type="entry name" value="WD_REPEATS_2"/>
    <property type="match status" value="2"/>
</dbReference>
<dbReference type="PROSITE" id="PS50294">
    <property type="entry name" value="WD_REPEATS_REGION"/>
    <property type="match status" value="1"/>
</dbReference>
<keyword evidence="2" id="KW-0677">Repeat</keyword>
<name>A0ABY1PNC5_9BACT</name>
<dbReference type="PANTHER" id="PTHR19848">
    <property type="entry name" value="WD40 REPEAT PROTEIN"/>
    <property type="match status" value="1"/>
</dbReference>
<sequence length="404" mass="43663">MPIIPIGVCVHRRATRMRPGGDVMKPTRITRRHTLAMSLAILGMGASVNGIVDSPRLAAQTPEITTIQKGIFRLPPVDSDVKEVVVTAMAMDPRGELLAVAGDDHVIRILNSKTMQIMHVLGNPADIKDGKPGHFDWIRTLDFDDNGSTLSSAGNDGQLILWDRRSDFEVLQEIKSAPALACVCFSPTGKQMAAVGFDSRVFLIGATSHNQPSLKCDCIDLRCCVYRSDSKTLAVAGRNGQLHLFDPVSGDLQHEERLHKARVRDMKFLPNSNVLVSVSEDGEVVQYDTVGHTILSRRKITSGRLFTVAVIDANTIAAAGSDDGIHIVRFSNENGDLQITRTLVGHVGSISTLIKSNGALISGGYDATIRRWDLPSLQVQQDKVALKDDSVSVPAGDSSAATSR</sequence>
<dbReference type="InterPro" id="IPR036322">
    <property type="entry name" value="WD40_repeat_dom_sf"/>
</dbReference>
<dbReference type="Gene3D" id="2.130.10.10">
    <property type="entry name" value="YVTN repeat-like/Quinoprotein amine dehydrogenase"/>
    <property type="match status" value="3"/>
</dbReference>
<dbReference type="PANTHER" id="PTHR19848:SF8">
    <property type="entry name" value="F-BOX AND WD REPEAT DOMAIN CONTAINING 7"/>
    <property type="match status" value="1"/>
</dbReference>
<organism evidence="4 5">
    <name type="scientific">Neorhodopirellula lusitana</name>
    <dbReference type="NCBI Taxonomy" id="445327"/>
    <lineage>
        <taxon>Bacteria</taxon>
        <taxon>Pseudomonadati</taxon>
        <taxon>Planctomycetota</taxon>
        <taxon>Planctomycetia</taxon>
        <taxon>Pirellulales</taxon>
        <taxon>Pirellulaceae</taxon>
        <taxon>Neorhodopirellula</taxon>
    </lineage>
</organism>
<dbReference type="InterPro" id="IPR001680">
    <property type="entry name" value="WD40_rpt"/>
</dbReference>
<dbReference type="InterPro" id="IPR015943">
    <property type="entry name" value="WD40/YVTN_repeat-like_dom_sf"/>
</dbReference>
<feature type="repeat" description="WD" evidence="3">
    <location>
        <begin position="343"/>
        <end position="382"/>
    </location>
</feature>
<protein>
    <submittedName>
        <fullName evidence="4">WD domain-containing protein, G-beta repeat-containing protein</fullName>
    </submittedName>
</protein>
<keyword evidence="5" id="KW-1185">Reference proteome</keyword>
<feature type="repeat" description="WD" evidence="3">
    <location>
        <begin position="131"/>
        <end position="172"/>
    </location>
</feature>
<proteinExistence type="predicted"/>
<reference evidence="4 5" key="1">
    <citation type="submission" date="2017-05" db="EMBL/GenBank/DDBJ databases">
        <authorList>
            <person name="Varghese N."/>
            <person name="Submissions S."/>
        </authorList>
    </citation>
    <scope>NUCLEOTIDE SEQUENCE [LARGE SCALE GENOMIC DNA]</scope>
    <source>
        <strain evidence="4 5">DSM 25457</strain>
    </source>
</reference>
<evidence type="ECO:0000256" key="2">
    <source>
        <dbReference type="ARBA" id="ARBA00022737"/>
    </source>
</evidence>
<evidence type="ECO:0000256" key="1">
    <source>
        <dbReference type="ARBA" id="ARBA00022574"/>
    </source>
</evidence>
<comment type="caution">
    <text evidence="4">The sequence shown here is derived from an EMBL/GenBank/DDBJ whole genome shotgun (WGS) entry which is preliminary data.</text>
</comment>
<dbReference type="EMBL" id="FXUG01000001">
    <property type="protein sequence ID" value="SMP37861.1"/>
    <property type="molecule type" value="Genomic_DNA"/>
</dbReference>
<keyword evidence="1 3" id="KW-0853">WD repeat</keyword>
<accession>A0ABY1PNC5</accession>
<dbReference type="Proteomes" id="UP001158067">
    <property type="component" value="Unassembled WGS sequence"/>
</dbReference>
<dbReference type="SMART" id="SM00320">
    <property type="entry name" value="WD40"/>
    <property type="match status" value="7"/>
</dbReference>
<evidence type="ECO:0000256" key="3">
    <source>
        <dbReference type="PROSITE-ProRule" id="PRU00221"/>
    </source>
</evidence>
<dbReference type="Pfam" id="PF00400">
    <property type="entry name" value="WD40"/>
    <property type="match status" value="4"/>
</dbReference>
<gene>
    <name evidence="4" type="ORF">SAMN06265222_10134</name>
</gene>
<evidence type="ECO:0000313" key="4">
    <source>
        <dbReference type="EMBL" id="SMP37861.1"/>
    </source>
</evidence>
<dbReference type="SUPFAM" id="SSF50978">
    <property type="entry name" value="WD40 repeat-like"/>
    <property type="match status" value="1"/>
</dbReference>